<evidence type="ECO:0000313" key="2">
    <source>
        <dbReference type="EMBL" id="BBF87107.1"/>
    </source>
</evidence>
<evidence type="ECO:0000313" key="3">
    <source>
        <dbReference type="Proteomes" id="UP000198290"/>
    </source>
</evidence>
<feature type="region of interest" description="Disordered" evidence="1">
    <location>
        <begin position="71"/>
        <end position="93"/>
    </location>
</feature>
<feature type="compositionally biased region" description="Polar residues" evidence="1">
    <location>
        <begin position="83"/>
        <end position="93"/>
    </location>
</feature>
<dbReference type="EMBL" id="AP018823">
    <property type="protein sequence ID" value="BBF87107.1"/>
    <property type="molecule type" value="Genomic_DNA"/>
</dbReference>
<dbReference type="Proteomes" id="UP000198290">
    <property type="component" value="Chromosome"/>
</dbReference>
<dbReference type="KEGG" id="amah:DLM_3521"/>
<accession>A0A3G9GQ40</accession>
<keyword evidence="3" id="KW-1185">Reference proteome</keyword>
<reference evidence="3" key="3">
    <citation type="journal article" date="2017" name="Plant Physiol. Biochem.">
        <title>Differential oxidative and antioxidative response of duckweed Lemna minor toward plant growth promoting/inhibiting bacteria.</title>
        <authorList>
            <person name="Ishizawa H."/>
            <person name="Kuroda M."/>
            <person name="Morikawa M."/>
            <person name="Ike M."/>
        </authorList>
    </citation>
    <scope>NUCLEOTIDE SEQUENCE [LARGE SCALE GENOMIC DNA]</scope>
    <source>
        <strain evidence="3">H3</strain>
    </source>
</reference>
<protein>
    <submittedName>
        <fullName evidence="2">Uncharacterized protein</fullName>
    </submittedName>
</protein>
<sequence>MYSGRRMRQRMALRRVALQSPHGACMVGEVYRNQLPARLLLRIYTRTGRLLADFAGLPLLHWQDVSRTAAHTPATALPRRAGTGSTSSGRTIW</sequence>
<organism evidence="2 3">
    <name type="scientific">Aquitalea magnusonii</name>
    <dbReference type="NCBI Taxonomy" id="332411"/>
    <lineage>
        <taxon>Bacteria</taxon>
        <taxon>Pseudomonadati</taxon>
        <taxon>Pseudomonadota</taxon>
        <taxon>Betaproteobacteria</taxon>
        <taxon>Neisseriales</taxon>
        <taxon>Chromobacteriaceae</taxon>
        <taxon>Aquitalea</taxon>
    </lineage>
</organism>
<gene>
    <name evidence="2" type="ORF">DLM_3521</name>
</gene>
<reference evidence="3" key="1">
    <citation type="journal article" date="2017" name="Biotechnol. Biofuels">
        <title>Evaluation of environmental bacterial communities as a factor affecting the growth of duckweed Lemna minor.</title>
        <authorList>
            <person name="Ishizawa H."/>
            <person name="Kuroda M."/>
            <person name="Morikawa M."/>
            <person name="Ike M."/>
        </authorList>
    </citation>
    <scope>NUCLEOTIDE SEQUENCE [LARGE SCALE GENOMIC DNA]</scope>
    <source>
        <strain evidence="3">H3</strain>
    </source>
</reference>
<name>A0A3G9GQ40_9NEIS</name>
<proteinExistence type="predicted"/>
<dbReference type="AlphaFoldDB" id="A0A3G9GQ40"/>
<reference evidence="2 3" key="2">
    <citation type="journal article" date="2017" name="Genome Announc.">
        <title>Draft genome sequence of Aquitalea magnusonii strain H3, a plant growth-promoting bacterium of duckweed Lemna minor.</title>
        <authorList>
            <person name="Ishizawa H."/>
            <person name="Kuroda M."/>
            <person name="Ike M."/>
        </authorList>
    </citation>
    <scope>NUCLEOTIDE SEQUENCE [LARGE SCALE GENOMIC DNA]</scope>
    <source>
        <strain evidence="2 3">H3</strain>
    </source>
</reference>
<evidence type="ECO:0000256" key="1">
    <source>
        <dbReference type="SAM" id="MobiDB-lite"/>
    </source>
</evidence>